<sequence length="158" mass="18298">MWLLLLGKVQTLENLNARGMQLAPFCCLCVGSEESMGHLFLHCCFVDSVWESVLSPLNGQRPNLFNFLTVESFLHAWPRVQGSVFVQKVWELVPYVVIWSVWCARNDVIFKGKRRNAEQVRRETMAYLWNWLAVDEERGDHHFSDLILGWEAMVQGIG</sequence>
<proteinExistence type="predicted"/>
<dbReference type="InterPro" id="IPR026960">
    <property type="entry name" value="RVT-Znf"/>
</dbReference>
<accession>A0A7J6XCW8</accession>
<dbReference type="EMBL" id="JABWDY010001165">
    <property type="protein sequence ID" value="KAF5207646.1"/>
    <property type="molecule type" value="Genomic_DNA"/>
</dbReference>
<dbReference type="Pfam" id="PF13966">
    <property type="entry name" value="zf-RVT"/>
    <property type="match status" value="1"/>
</dbReference>
<organism evidence="2 3">
    <name type="scientific">Thalictrum thalictroides</name>
    <name type="common">Rue-anemone</name>
    <name type="synonym">Anemone thalictroides</name>
    <dbReference type="NCBI Taxonomy" id="46969"/>
    <lineage>
        <taxon>Eukaryota</taxon>
        <taxon>Viridiplantae</taxon>
        <taxon>Streptophyta</taxon>
        <taxon>Embryophyta</taxon>
        <taxon>Tracheophyta</taxon>
        <taxon>Spermatophyta</taxon>
        <taxon>Magnoliopsida</taxon>
        <taxon>Ranunculales</taxon>
        <taxon>Ranunculaceae</taxon>
        <taxon>Thalictroideae</taxon>
        <taxon>Thalictrum</taxon>
    </lineage>
</organism>
<evidence type="ECO:0000313" key="3">
    <source>
        <dbReference type="Proteomes" id="UP000554482"/>
    </source>
</evidence>
<feature type="domain" description="Reverse transcriptase zinc-binding" evidence="1">
    <location>
        <begin position="1"/>
        <end position="50"/>
    </location>
</feature>
<gene>
    <name evidence="2" type="ORF">FRX31_002767</name>
</gene>
<evidence type="ECO:0000259" key="1">
    <source>
        <dbReference type="Pfam" id="PF13966"/>
    </source>
</evidence>
<dbReference type="Proteomes" id="UP000554482">
    <property type="component" value="Unassembled WGS sequence"/>
</dbReference>
<name>A0A7J6XCW8_THATH</name>
<comment type="caution">
    <text evidence="2">The sequence shown here is derived from an EMBL/GenBank/DDBJ whole genome shotgun (WGS) entry which is preliminary data.</text>
</comment>
<dbReference type="AlphaFoldDB" id="A0A7J6XCW8"/>
<dbReference type="OrthoDB" id="696485at2759"/>
<keyword evidence="3" id="KW-1185">Reference proteome</keyword>
<evidence type="ECO:0000313" key="2">
    <source>
        <dbReference type="EMBL" id="KAF5207646.1"/>
    </source>
</evidence>
<protein>
    <recommendedName>
        <fullName evidence="1">Reverse transcriptase zinc-binding domain-containing protein</fullName>
    </recommendedName>
</protein>
<reference evidence="2 3" key="1">
    <citation type="submission" date="2020-06" db="EMBL/GenBank/DDBJ databases">
        <title>Transcriptomic and genomic resources for Thalictrum thalictroides and T. hernandezii: Facilitating candidate gene discovery in an emerging model plant lineage.</title>
        <authorList>
            <person name="Arias T."/>
            <person name="Riano-Pachon D.M."/>
            <person name="Di Stilio V.S."/>
        </authorList>
    </citation>
    <scope>NUCLEOTIDE SEQUENCE [LARGE SCALE GENOMIC DNA]</scope>
    <source>
        <strain evidence="3">cv. WT478/WT964</strain>
        <tissue evidence="2">Leaves</tissue>
    </source>
</reference>